<dbReference type="PANTHER" id="PTHR11586:SF47">
    <property type="entry name" value="NUCLEIC ACID-BINDING, OB-FOLD-LIKE PROTEIN"/>
    <property type="match status" value="1"/>
</dbReference>
<dbReference type="Proteomes" id="UP001652660">
    <property type="component" value="Chromosome 3e"/>
</dbReference>
<gene>
    <name evidence="7" type="primary">LOC113735242</name>
</gene>
<dbReference type="Pfam" id="PF01588">
    <property type="entry name" value="tRNA_bind"/>
    <property type="match status" value="1"/>
</dbReference>
<dbReference type="InterPro" id="IPR002547">
    <property type="entry name" value="tRNA-bd_dom"/>
</dbReference>
<dbReference type="InterPro" id="IPR012340">
    <property type="entry name" value="NA-bd_OB-fold"/>
</dbReference>
<dbReference type="CDD" id="cd02799">
    <property type="entry name" value="tRNA_bind_EMAP-II_like"/>
    <property type="match status" value="1"/>
</dbReference>
<evidence type="ECO:0000313" key="7">
    <source>
        <dbReference type="RefSeq" id="XP_027118059.1"/>
    </source>
</evidence>
<accession>A0A6P6WRJ3</accession>
<dbReference type="AlphaFoldDB" id="A0A6P6WRJ3"/>
<reference evidence="7" key="2">
    <citation type="submission" date="2025-08" db="UniProtKB">
        <authorList>
            <consortium name="RefSeq"/>
        </authorList>
    </citation>
    <scope>IDENTIFICATION</scope>
    <source>
        <tissue evidence="7">Leaves</tissue>
    </source>
</reference>
<feature type="region of interest" description="Disordered" evidence="4">
    <location>
        <begin position="1"/>
        <end position="23"/>
    </location>
</feature>
<organism evidence="6 7">
    <name type="scientific">Coffea arabica</name>
    <name type="common">Arabian coffee</name>
    <dbReference type="NCBI Taxonomy" id="13443"/>
    <lineage>
        <taxon>Eukaryota</taxon>
        <taxon>Viridiplantae</taxon>
        <taxon>Streptophyta</taxon>
        <taxon>Embryophyta</taxon>
        <taxon>Tracheophyta</taxon>
        <taxon>Spermatophyta</taxon>
        <taxon>Magnoliopsida</taxon>
        <taxon>eudicotyledons</taxon>
        <taxon>Gunneridae</taxon>
        <taxon>Pentapetalae</taxon>
        <taxon>asterids</taxon>
        <taxon>lamiids</taxon>
        <taxon>Gentianales</taxon>
        <taxon>Rubiaceae</taxon>
        <taxon>Ixoroideae</taxon>
        <taxon>Gardenieae complex</taxon>
        <taxon>Bertiereae - Coffeeae clade</taxon>
        <taxon>Coffeeae</taxon>
        <taxon>Coffea</taxon>
    </lineage>
</organism>
<evidence type="ECO:0000259" key="5">
    <source>
        <dbReference type="PROSITE" id="PS50886"/>
    </source>
</evidence>
<name>A0A6P6WRJ3_COFAR</name>
<evidence type="ECO:0000256" key="4">
    <source>
        <dbReference type="SAM" id="MobiDB-lite"/>
    </source>
</evidence>
<dbReference type="Gene3D" id="2.40.50.140">
    <property type="entry name" value="Nucleic acid-binding proteins"/>
    <property type="match status" value="1"/>
</dbReference>
<reference evidence="6" key="1">
    <citation type="journal article" date="2025" name="Foods">
        <title>Unveiling the Microbial Signatures of Arabica Coffee Cherries: Insights into Ripeness Specific Diversity, Functional Traits, and Implications for Quality and Safety.</title>
        <authorList>
            <consortium name="RefSeq"/>
            <person name="Tenea G.N."/>
            <person name="Cifuentes V."/>
            <person name="Reyes P."/>
            <person name="Cevallos-Vallejos M."/>
        </authorList>
    </citation>
    <scope>NUCLEOTIDE SEQUENCE [LARGE SCALE GENOMIC DNA]</scope>
</reference>
<dbReference type="SUPFAM" id="SSF50249">
    <property type="entry name" value="Nucleic acid-binding proteins"/>
    <property type="match status" value="1"/>
</dbReference>
<dbReference type="FunFam" id="2.40.50.140:FF:000225">
    <property type="entry name" value="tyrosine--tRNA ligase, cytoplasmic"/>
    <property type="match status" value="1"/>
</dbReference>
<evidence type="ECO:0000256" key="1">
    <source>
        <dbReference type="ARBA" id="ARBA00022555"/>
    </source>
</evidence>
<dbReference type="GO" id="GO:0000049">
    <property type="term" value="F:tRNA binding"/>
    <property type="evidence" value="ECO:0007669"/>
    <property type="project" value="UniProtKB-UniRule"/>
</dbReference>
<feature type="compositionally biased region" description="Low complexity" evidence="4">
    <location>
        <begin position="94"/>
        <end position="103"/>
    </location>
</feature>
<dbReference type="InterPro" id="IPR051270">
    <property type="entry name" value="Tyrosine-tRNA_ligase_regulator"/>
</dbReference>
<keyword evidence="6" id="KW-1185">Reference proteome</keyword>
<dbReference type="PROSITE" id="PS50886">
    <property type="entry name" value="TRBD"/>
    <property type="match status" value="1"/>
</dbReference>
<sequence>MGLGGSMSLLRGGCSSSSSSSSGGYCCCSSSSSNYGYGGRRPVLLRALLPSATASATSSSTPRPLQPLLLLRPRDKKKTIILTPPFSTSPPTNPNYSSSSSSWATPKKLTPPFLLPSPLITKFTPVTPIPTLLPGWKRCFCTAPSSSSSSVKVEDDDDDEMTKIKEAANTLDIRVGKILKAWRHQEADSLYVEEVDVGEPEPRIICSGLVKYLPLHHLQGINVVVLANLKPRNMRGVKSSGMLMAASDASHENVELLVPPEGSVPGQRIWFGSVDEKENLPDAASPNQIQKKKIWEQVQPHLGTDDSCIAALGMHTMRTTDGVVVCRSLKNARIS</sequence>
<dbReference type="RefSeq" id="XP_027118059.1">
    <property type="nucleotide sequence ID" value="XM_027262258.2"/>
</dbReference>
<dbReference type="OrthoDB" id="19141at2759"/>
<keyword evidence="1 3" id="KW-0820">tRNA-binding</keyword>
<keyword evidence="2 3" id="KW-0694">RNA-binding</keyword>
<evidence type="ECO:0000313" key="6">
    <source>
        <dbReference type="Proteomes" id="UP001652660"/>
    </source>
</evidence>
<feature type="region of interest" description="Disordered" evidence="4">
    <location>
        <begin position="81"/>
        <end position="103"/>
    </location>
</feature>
<protein>
    <recommendedName>
        <fullName evidence="5">tRNA-binding domain-containing protein</fullName>
    </recommendedName>
</protein>
<evidence type="ECO:0000256" key="3">
    <source>
        <dbReference type="PROSITE-ProRule" id="PRU00209"/>
    </source>
</evidence>
<dbReference type="GeneID" id="113735242"/>
<evidence type="ECO:0000256" key="2">
    <source>
        <dbReference type="ARBA" id="ARBA00022884"/>
    </source>
</evidence>
<dbReference type="PANTHER" id="PTHR11586">
    <property type="entry name" value="TRNA-AMINOACYLATION COFACTOR ARC1 FAMILY MEMBER"/>
    <property type="match status" value="1"/>
</dbReference>
<feature type="domain" description="TRNA-binding" evidence="5">
    <location>
        <begin position="167"/>
        <end position="270"/>
    </location>
</feature>
<proteinExistence type="predicted"/>